<dbReference type="eggNOG" id="COG4148">
    <property type="taxonomic scope" value="Bacteria"/>
</dbReference>
<dbReference type="PANTHER" id="PTHR30432:SF1">
    <property type="entry name" value="DNA-BINDING TRANSCRIPTIONAL DUAL REGULATOR MODE"/>
    <property type="match status" value="1"/>
</dbReference>
<dbReference type="InterPro" id="IPR004606">
    <property type="entry name" value="Mop_domain"/>
</dbReference>
<keyword evidence="5" id="KW-1185">Reference proteome</keyword>
<feature type="domain" description="Mop" evidence="3">
    <location>
        <begin position="12"/>
        <end position="78"/>
    </location>
</feature>
<dbReference type="Proteomes" id="UP000004121">
    <property type="component" value="Unassembled WGS sequence"/>
</dbReference>
<dbReference type="STRING" id="585501.HMPREF6123_1425"/>
<evidence type="ECO:0000256" key="1">
    <source>
        <dbReference type="ARBA" id="ARBA00022505"/>
    </source>
</evidence>
<dbReference type="PANTHER" id="PTHR30432">
    <property type="entry name" value="TRANSCRIPTIONAL REGULATOR MODE"/>
    <property type="match status" value="1"/>
</dbReference>
<dbReference type="InterPro" id="IPR051815">
    <property type="entry name" value="Molybdate_resp_trans_reg"/>
</dbReference>
<comment type="caution">
    <text evidence="4">The sequence shown here is derived from an EMBL/GenBank/DDBJ whole genome shotgun (WGS) entry which is preliminary data.</text>
</comment>
<feature type="domain" description="Mop" evidence="3">
    <location>
        <begin position="82"/>
        <end position="148"/>
    </location>
</feature>
<dbReference type="Pfam" id="PF03459">
    <property type="entry name" value="TOBE"/>
    <property type="match status" value="2"/>
</dbReference>
<dbReference type="NCBIfam" id="TIGR00638">
    <property type="entry name" value="Mop"/>
    <property type="match status" value="2"/>
</dbReference>
<evidence type="ECO:0000259" key="3">
    <source>
        <dbReference type="PROSITE" id="PS51866"/>
    </source>
</evidence>
<keyword evidence="1 2" id="KW-0500">Molybdenum</keyword>
<sequence length="149" mass="16025">MQLSKTRKDFKMISARNHFHGNVKEIRKGAVNGIVKLETPGGNTVSSTISMEAIEDLKLAEGKKACIFVKATEVMLANENLKISARNQWKGTVKEIQEGAVNAIVKLEIEEGVTITSTISLEAVKDLGLTVGAKAVAIVKSTSVMLGEE</sequence>
<dbReference type="EMBL" id="ACKX01000143">
    <property type="protein sequence ID" value="EEJ51298.1"/>
    <property type="molecule type" value="Genomic_DNA"/>
</dbReference>
<proteinExistence type="predicted"/>
<dbReference type="InterPro" id="IPR005116">
    <property type="entry name" value="Transp-assoc_OB_typ1"/>
</dbReference>
<gene>
    <name evidence="4" type="ORF">HMPREF6123_1425</name>
</gene>
<dbReference type="SUPFAM" id="SSF50331">
    <property type="entry name" value="MOP-like"/>
    <property type="match status" value="2"/>
</dbReference>
<evidence type="ECO:0000256" key="2">
    <source>
        <dbReference type="PROSITE-ProRule" id="PRU01213"/>
    </source>
</evidence>
<reference evidence="4 5" key="1">
    <citation type="submission" date="2009-04" db="EMBL/GenBank/DDBJ databases">
        <authorList>
            <person name="Qin X."/>
            <person name="Bachman B."/>
            <person name="Battles P."/>
            <person name="Bell A."/>
            <person name="Bess C."/>
            <person name="Bickham C."/>
            <person name="Chaboub L."/>
            <person name="Chen D."/>
            <person name="Coyle M."/>
            <person name="Deiros D.R."/>
            <person name="Dinh H."/>
            <person name="Forbes L."/>
            <person name="Fowler G."/>
            <person name="Francisco L."/>
            <person name="Fu Q."/>
            <person name="Gubbala S."/>
            <person name="Hale W."/>
            <person name="Han Y."/>
            <person name="Hemphill L."/>
            <person name="Highlander S.K."/>
            <person name="Hirani K."/>
            <person name="Hogues M."/>
            <person name="Jackson L."/>
            <person name="Jakkamsetti A."/>
            <person name="Javaid M."/>
            <person name="Jiang H."/>
            <person name="Korchina V."/>
            <person name="Kovar C."/>
            <person name="Lara F."/>
            <person name="Lee S."/>
            <person name="Mata R."/>
            <person name="Mathew T."/>
            <person name="Moen C."/>
            <person name="Morales K."/>
            <person name="Munidasa M."/>
            <person name="Nazareth L."/>
            <person name="Ngo R."/>
            <person name="Nguyen L."/>
            <person name="Okwuonu G."/>
            <person name="Ongeri F."/>
            <person name="Patil S."/>
            <person name="Petrosino J."/>
            <person name="Pham C."/>
            <person name="Pham P."/>
            <person name="Pu L.-L."/>
            <person name="Puazo M."/>
            <person name="Raj R."/>
            <person name="Reid J."/>
            <person name="Rouhana J."/>
            <person name="Saada N."/>
            <person name="Shang Y."/>
            <person name="Simmons D."/>
            <person name="Thornton R."/>
            <person name="Warren J."/>
            <person name="Weissenberger G."/>
            <person name="Zhang J."/>
            <person name="Zhang L."/>
            <person name="Zhou C."/>
            <person name="Zhu D."/>
            <person name="Muzny D."/>
            <person name="Worley K."/>
            <person name="Gibbs R."/>
        </authorList>
    </citation>
    <scope>NUCLEOTIDE SEQUENCE [LARGE SCALE GENOMIC DNA]</scope>
    <source>
        <strain evidence="4 5">F0268</strain>
    </source>
</reference>
<dbReference type="Gene3D" id="2.40.50.100">
    <property type="match status" value="2"/>
</dbReference>
<dbReference type="HOGENOM" id="CLU_118993_0_1_9"/>
<dbReference type="InParanoid" id="C2KY56"/>
<name>C2KY56_9FIRM</name>
<dbReference type="GO" id="GO:0015689">
    <property type="term" value="P:molybdate ion transport"/>
    <property type="evidence" value="ECO:0007669"/>
    <property type="project" value="InterPro"/>
</dbReference>
<dbReference type="AlphaFoldDB" id="C2KY56"/>
<evidence type="ECO:0000313" key="5">
    <source>
        <dbReference type="Proteomes" id="UP000004121"/>
    </source>
</evidence>
<accession>C2KY56</accession>
<dbReference type="InterPro" id="IPR008995">
    <property type="entry name" value="Mo/tungstate-bd_C_term_dom"/>
</dbReference>
<organism evidence="4 5">
    <name type="scientific">Oribacterium sinus F0268</name>
    <dbReference type="NCBI Taxonomy" id="585501"/>
    <lineage>
        <taxon>Bacteria</taxon>
        <taxon>Bacillati</taxon>
        <taxon>Bacillota</taxon>
        <taxon>Clostridia</taxon>
        <taxon>Lachnospirales</taxon>
        <taxon>Lachnospiraceae</taxon>
        <taxon>Oribacterium</taxon>
    </lineage>
</organism>
<protein>
    <submittedName>
        <fullName evidence="4">TOBE domain protein</fullName>
    </submittedName>
</protein>
<evidence type="ECO:0000313" key="4">
    <source>
        <dbReference type="EMBL" id="EEJ51298.1"/>
    </source>
</evidence>
<dbReference type="PROSITE" id="PS51866">
    <property type="entry name" value="MOP"/>
    <property type="match status" value="2"/>
</dbReference>